<feature type="transmembrane region" description="Helical" evidence="6">
    <location>
        <begin position="181"/>
        <end position="197"/>
    </location>
</feature>
<comment type="similarity">
    <text evidence="2">Belongs to the TMEM86 family.</text>
</comment>
<evidence type="ECO:0000256" key="3">
    <source>
        <dbReference type="ARBA" id="ARBA00022692"/>
    </source>
</evidence>
<gene>
    <name evidence="7" type="ordered locus">SpiBuddy_0047</name>
</gene>
<evidence type="ECO:0000256" key="5">
    <source>
        <dbReference type="ARBA" id="ARBA00023136"/>
    </source>
</evidence>
<dbReference type="HOGENOM" id="CLU_079086_5_1_12"/>
<name>F0RX42_SPHGB</name>
<dbReference type="GO" id="GO:0016020">
    <property type="term" value="C:membrane"/>
    <property type="evidence" value="ECO:0007669"/>
    <property type="project" value="UniProtKB-SubCell"/>
</dbReference>
<evidence type="ECO:0000256" key="2">
    <source>
        <dbReference type="ARBA" id="ARBA00007375"/>
    </source>
</evidence>
<keyword evidence="8" id="KW-1185">Reference proteome</keyword>
<keyword evidence="3 6" id="KW-0812">Transmembrane</keyword>
<dbReference type="AlphaFoldDB" id="F0RX42"/>
<proteinExistence type="inferred from homology"/>
<dbReference type="GO" id="GO:0016787">
    <property type="term" value="F:hydrolase activity"/>
    <property type="evidence" value="ECO:0007669"/>
    <property type="project" value="TreeGrafter"/>
</dbReference>
<evidence type="ECO:0000256" key="4">
    <source>
        <dbReference type="ARBA" id="ARBA00022989"/>
    </source>
</evidence>
<evidence type="ECO:0000313" key="7">
    <source>
        <dbReference type="EMBL" id="ADY11892.1"/>
    </source>
</evidence>
<reference evidence="8" key="1">
    <citation type="submission" date="2011-02" db="EMBL/GenBank/DDBJ databases">
        <title>Complete sequence of Spirochaeta sp. Buddy.</title>
        <authorList>
            <person name="Lucas S."/>
            <person name="Copeland A."/>
            <person name="Lapidus A."/>
            <person name="Cheng J.-F."/>
            <person name="Goodwin L."/>
            <person name="Pitluck S."/>
            <person name="Zeytun A."/>
            <person name="Detter J.C."/>
            <person name="Han C."/>
            <person name="Tapia R."/>
            <person name="Land M."/>
            <person name="Hauser L."/>
            <person name="Kyrpides N."/>
            <person name="Ivanova N."/>
            <person name="Mikhailova N."/>
            <person name="Pagani I."/>
            <person name="Ritalahti K.M."/>
            <person name="Loeffler F.E."/>
            <person name="Woyke T."/>
        </authorList>
    </citation>
    <scope>NUCLEOTIDE SEQUENCE [LARGE SCALE GENOMIC DNA]</scope>
    <source>
        <strain evidence="8">ATCC BAA-1886 / DSM 22777 / Buddy</strain>
    </source>
</reference>
<dbReference type="PANTHER" id="PTHR31885:SF6">
    <property type="entry name" value="GH04784P"/>
    <property type="match status" value="1"/>
</dbReference>
<dbReference type="PANTHER" id="PTHR31885">
    <property type="entry name" value="GH04784P"/>
    <property type="match status" value="1"/>
</dbReference>
<sequence>MDTILLLYIGLALIHLSLRSEGLKNLGSLTKVLLMPLLMMYVLKNGAKPLLLCSLALATVGDYFLTKASRKNTFTLGMISFALAHLCYSMHILLTPLQWLPIGIGLLLVLAPFFYLLKLLKYSPFKIRYILYAVNLFAMTVLCFGSGSMLASLGALAFIISDGMIAMGSLNRHQCTVTTEMAMYILAQLLLILGLVTL</sequence>
<comment type="subcellular location">
    <subcellularLocation>
        <location evidence="1">Membrane</location>
        <topology evidence="1">Multi-pass membrane protein</topology>
    </subcellularLocation>
</comment>
<evidence type="ECO:0000313" key="8">
    <source>
        <dbReference type="Proteomes" id="UP000008466"/>
    </source>
</evidence>
<organism evidence="7 8">
    <name type="scientific">Sphaerochaeta globosa (strain ATCC BAA-1886 / DSM 22777 / Buddy)</name>
    <name type="common">Spirochaeta sp. (strain Buddy)</name>
    <dbReference type="NCBI Taxonomy" id="158189"/>
    <lineage>
        <taxon>Bacteria</taxon>
        <taxon>Pseudomonadati</taxon>
        <taxon>Spirochaetota</taxon>
        <taxon>Spirochaetia</taxon>
        <taxon>Spirochaetales</taxon>
        <taxon>Sphaerochaetaceae</taxon>
        <taxon>Sphaerochaeta</taxon>
    </lineage>
</organism>
<dbReference type="STRING" id="158189.SpiBuddy_0047"/>
<dbReference type="Pfam" id="PF07947">
    <property type="entry name" value="YhhN"/>
    <property type="match status" value="1"/>
</dbReference>
<feature type="transmembrane region" description="Helical" evidence="6">
    <location>
        <begin position="46"/>
        <end position="66"/>
    </location>
</feature>
<protein>
    <submittedName>
        <fullName evidence="7">YhhN family protein</fullName>
    </submittedName>
</protein>
<keyword evidence="4 6" id="KW-1133">Transmembrane helix</keyword>
<dbReference type="InterPro" id="IPR012506">
    <property type="entry name" value="TMEM86B-like"/>
</dbReference>
<keyword evidence="5 6" id="KW-0472">Membrane</keyword>
<dbReference type="OrthoDB" id="10008276at2"/>
<evidence type="ECO:0000256" key="1">
    <source>
        <dbReference type="ARBA" id="ARBA00004141"/>
    </source>
</evidence>
<feature type="transmembrane region" description="Helical" evidence="6">
    <location>
        <begin position="129"/>
        <end position="161"/>
    </location>
</feature>
<dbReference type="KEGG" id="sbu:SpiBuddy_0047"/>
<accession>F0RX42</accession>
<dbReference type="Proteomes" id="UP000008466">
    <property type="component" value="Chromosome"/>
</dbReference>
<dbReference type="RefSeq" id="WP_013605745.1">
    <property type="nucleotide sequence ID" value="NC_015152.1"/>
</dbReference>
<evidence type="ECO:0000256" key="6">
    <source>
        <dbReference type="SAM" id="Phobius"/>
    </source>
</evidence>
<feature type="transmembrane region" description="Helical" evidence="6">
    <location>
        <begin position="73"/>
        <end position="93"/>
    </location>
</feature>
<dbReference type="EMBL" id="CP002541">
    <property type="protein sequence ID" value="ADY11892.1"/>
    <property type="molecule type" value="Genomic_DNA"/>
</dbReference>
<feature type="transmembrane region" description="Helical" evidence="6">
    <location>
        <begin position="99"/>
        <end position="117"/>
    </location>
</feature>